<feature type="transmembrane region" description="Helical" evidence="1">
    <location>
        <begin position="12"/>
        <end position="32"/>
    </location>
</feature>
<dbReference type="EMBL" id="FNEM01000008">
    <property type="protein sequence ID" value="SDJ42732.1"/>
    <property type="molecule type" value="Genomic_DNA"/>
</dbReference>
<reference evidence="5" key="1">
    <citation type="submission" date="2016-10" db="EMBL/GenBank/DDBJ databases">
        <authorList>
            <person name="Varghese N."/>
            <person name="Submissions S."/>
        </authorList>
    </citation>
    <scope>NUCLEOTIDE SEQUENCE [LARGE SCALE GENOMIC DNA]</scope>
    <source>
        <strain evidence="5">DSM 23317</strain>
    </source>
</reference>
<keyword evidence="1" id="KW-1133">Transmembrane helix</keyword>
<dbReference type="PANTHER" id="PTHR33121">
    <property type="entry name" value="CYCLIC DI-GMP PHOSPHODIESTERASE PDEF"/>
    <property type="match status" value="1"/>
</dbReference>
<dbReference type="SUPFAM" id="SSF55073">
    <property type="entry name" value="Nucleotide cyclase"/>
    <property type="match status" value="1"/>
</dbReference>
<dbReference type="InterPro" id="IPR001633">
    <property type="entry name" value="EAL_dom"/>
</dbReference>
<feature type="transmembrane region" description="Helical" evidence="1">
    <location>
        <begin position="91"/>
        <end position="122"/>
    </location>
</feature>
<gene>
    <name evidence="4" type="ORF">SAMN04488540_10830</name>
</gene>
<keyword evidence="1" id="KW-0812">Transmembrane</keyword>
<dbReference type="InterPro" id="IPR029787">
    <property type="entry name" value="Nucleotide_cyclase"/>
</dbReference>
<dbReference type="Pfam" id="PF00990">
    <property type="entry name" value="GGDEF"/>
    <property type="match status" value="1"/>
</dbReference>
<dbReference type="SMART" id="SM00052">
    <property type="entry name" value="EAL"/>
    <property type="match status" value="1"/>
</dbReference>
<accession>A0A1G8TMG7</accession>
<dbReference type="OrthoDB" id="9804951at2"/>
<protein>
    <submittedName>
        <fullName evidence="4">Diguanylate cyclase (GGDEF) domain-containing protein</fullName>
    </submittedName>
</protein>
<dbReference type="PROSITE" id="PS50883">
    <property type="entry name" value="EAL"/>
    <property type="match status" value="1"/>
</dbReference>
<dbReference type="RefSeq" id="WP_090365275.1">
    <property type="nucleotide sequence ID" value="NZ_FNEM01000008.1"/>
</dbReference>
<feature type="transmembrane region" description="Helical" evidence="1">
    <location>
        <begin position="67"/>
        <end position="85"/>
    </location>
</feature>
<sequence>MLSSRHMPLPAIIGLHWLTLISTVGFAIHHLVNSSLPAIGVVELMAAPLIATSLWQCYRRGKESRILLVGYSVLMMVAISTFTYAHGLRGLFFVFPVAAGLFCIMPFKIAGALGVLYSFVCFLAATHSVDVESLIRFSISVVFTYSFIWFFVHSQILSYHNLQRSHLTDPLTGLDNRRAMEQWLQKQPPSAPLLCVLQLNIDQFKGINQRYGRTLADHALTEMARRLKRLPSILRQEGYIGDGPSLISRSAGDEFVIGLYLAPKVRNDTLADVIRQQVVGIYHIQEHSLAISVTLGYSRRGNESASEKLVQASTAITLGKRALPGHTYCFSEEMAIEMKREAHIQQGLRKAMDEGAFELKFMPIHQRDKPWCTSAEALIRCTHPDLEGVGPDLFIPVAEKYGMIYELDLWVIEFCFREIGALKQEFREDIRDLRVAINISSLELNNPKLPAQIIMLANRHDIDLNTLDLELTETGLVSHKPSGLKMLTELRQHGIRIILDDFGTGYTAFNQLQHYPIDRLKIDRSFVNELSISGQAHTRSLVDVILRVAEIYGIPVTAEGVETQEQLNYLAQRGCHSFQGYYFNPPVALTKLIATRYQQKRSVEHACAIVNAVPGSA</sequence>
<dbReference type="Gene3D" id="3.20.20.450">
    <property type="entry name" value="EAL domain"/>
    <property type="match status" value="1"/>
</dbReference>
<keyword evidence="5" id="KW-1185">Reference proteome</keyword>
<dbReference type="SUPFAM" id="SSF141868">
    <property type="entry name" value="EAL domain-like"/>
    <property type="match status" value="1"/>
</dbReference>
<dbReference type="InterPro" id="IPR043128">
    <property type="entry name" value="Rev_trsase/Diguanyl_cyclase"/>
</dbReference>
<name>A0A1G8TMG7_9GAMM</name>
<dbReference type="Proteomes" id="UP000199527">
    <property type="component" value="Unassembled WGS sequence"/>
</dbReference>
<feature type="domain" description="EAL" evidence="2">
    <location>
        <begin position="341"/>
        <end position="600"/>
    </location>
</feature>
<dbReference type="Pfam" id="PF00563">
    <property type="entry name" value="EAL"/>
    <property type="match status" value="1"/>
</dbReference>
<dbReference type="GO" id="GO:0071111">
    <property type="term" value="F:cyclic-guanylate-specific phosphodiesterase activity"/>
    <property type="evidence" value="ECO:0007669"/>
    <property type="project" value="InterPro"/>
</dbReference>
<dbReference type="InterPro" id="IPR050706">
    <property type="entry name" value="Cyclic-di-GMP_PDE-like"/>
</dbReference>
<dbReference type="CDD" id="cd01948">
    <property type="entry name" value="EAL"/>
    <property type="match status" value="1"/>
</dbReference>
<feature type="transmembrane region" description="Helical" evidence="1">
    <location>
        <begin position="38"/>
        <end position="55"/>
    </location>
</feature>
<dbReference type="CDD" id="cd01949">
    <property type="entry name" value="GGDEF"/>
    <property type="match status" value="1"/>
</dbReference>
<organism evidence="4 5">
    <name type="scientific">Ferrimonas sediminum</name>
    <dbReference type="NCBI Taxonomy" id="718193"/>
    <lineage>
        <taxon>Bacteria</taxon>
        <taxon>Pseudomonadati</taxon>
        <taxon>Pseudomonadota</taxon>
        <taxon>Gammaproteobacteria</taxon>
        <taxon>Alteromonadales</taxon>
        <taxon>Ferrimonadaceae</taxon>
        <taxon>Ferrimonas</taxon>
    </lineage>
</organism>
<evidence type="ECO:0000313" key="4">
    <source>
        <dbReference type="EMBL" id="SDJ42732.1"/>
    </source>
</evidence>
<proteinExistence type="predicted"/>
<dbReference type="Gene3D" id="3.30.70.270">
    <property type="match status" value="1"/>
</dbReference>
<dbReference type="InterPro" id="IPR000160">
    <property type="entry name" value="GGDEF_dom"/>
</dbReference>
<feature type="domain" description="GGDEF" evidence="3">
    <location>
        <begin position="192"/>
        <end position="333"/>
    </location>
</feature>
<dbReference type="AlphaFoldDB" id="A0A1G8TMG7"/>
<dbReference type="PROSITE" id="PS50887">
    <property type="entry name" value="GGDEF"/>
    <property type="match status" value="1"/>
</dbReference>
<feature type="transmembrane region" description="Helical" evidence="1">
    <location>
        <begin position="134"/>
        <end position="152"/>
    </location>
</feature>
<dbReference type="PANTHER" id="PTHR33121:SF79">
    <property type="entry name" value="CYCLIC DI-GMP PHOSPHODIESTERASE PDED-RELATED"/>
    <property type="match status" value="1"/>
</dbReference>
<evidence type="ECO:0000259" key="2">
    <source>
        <dbReference type="PROSITE" id="PS50883"/>
    </source>
</evidence>
<dbReference type="NCBIfam" id="TIGR00254">
    <property type="entry name" value="GGDEF"/>
    <property type="match status" value="1"/>
</dbReference>
<keyword evidence="1" id="KW-0472">Membrane</keyword>
<evidence type="ECO:0000313" key="5">
    <source>
        <dbReference type="Proteomes" id="UP000199527"/>
    </source>
</evidence>
<evidence type="ECO:0000259" key="3">
    <source>
        <dbReference type="PROSITE" id="PS50887"/>
    </source>
</evidence>
<dbReference type="InterPro" id="IPR035919">
    <property type="entry name" value="EAL_sf"/>
</dbReference>
<dbReference type="SMART" id="SM00267">
    <property type="entry name" value="GGDEF"/>
    <property type="match status" value="1"/>
</dbReference>
<evidence type="ECO:0000256" key="1">
    <source>
        <dbReference type="SAM" id="Phobius"/>
    </source>
</evidence>